<dbReference type="InterPro" id="IPR053842">
    <property type="entry name" value="NikA-like"/>
</dbReference>
<sequence length="103" mass="11732">MRERSVHLALRATPAEATLIRHMADAALLTTSSYLRTIALQGDQRLPRLQSLQAELRRLGGLQKHLASKRSWQYEERQQFERITEQIVATLRAIAHAGQSHHA</sequence>
<keyword evidence="2" id="KW-1185">Reference proteome</keyword>
<evidence type="ECO:0000313" key="2">
    <source>
        <dbReference type="Proteomes" id="UP000078599"/>
    </source>
</evidence>
<reference evidence="1 2" key="1">
    <citation type="submission" date="2015-03" db="EMBL/GenBank/DDBJ databases">
        <authorList>
            <person name="Regsiter A."/>
            <person name="william w."/>
        </authorList>
    </citation>
    <scope>NUCLEOTIDE SEQUENCE [LARGE SCALE GENOMIC DNA]</scope>
    <source>
        <strain evidence="1 2">CB1</strain>
    </source>
</reference>
<organism evidence="1 2">
    <name type="scientific">Thiomonas arsenitoxydans (strain DSM 22701 / CIP 110005 / 3As)</name>
    <dbReference type="NCBI Taxonomy" id="426114"/>
    <lineage>
        <taxon>Bacteria</taxon>
        <taxon>Pseudomonadati</taxon>
        <taxon>Pseudomonadota</taxon>
        <taxon>Betaproteobacteria</taxon>
        <taxon>Burkholderiales</taxon>
        <taxon>Thiomonas</taxon>
    </lineage>
</organism>
<name>A0ABM9T9S8_THIA3</name>
<dbReference type="RefSeq" id="WP_064971601.1">
    <property type="nucleotide sequence ID" value="NZ_LN831667.1"/>
</dbReference>
<evidence type="ECO:0000313" key="1">
    <source>
        <dbReference type="EMBL" id="CQR38366.1"/>
    </source>
</evidence>
<proteinExistence type="predicted"/>
<gene>
    <name evidence="1" type="ORF">THICB1_70409</name>
</gene>
<accession>A0ABM9T9S8</accession>
<dbReference type="Pfam" id="PF21983">
    <property type="entry name" value="NikA-like"/>
    <property type="match status" value="1"/>
</dbReference>
<evidence type="ECO:0008006" key="3">
    <source>
        <dbReference type="Google" id="ProtNLM"/>
    </source>
</evidence>
<protein>
    <recommendedName>
        <fullName evidence="3">Mobilization protein MobB</fullName>
    </recommendedName>
</protein>
<dbReference type="Proteomes" id="UP000078599">
    <property type="component" value="Unassembled WGS sequence"/>
</dbReference>
<dbReference type="EMBL" id="CTRI01000029">
    <property type="protein sequence ID" value="CQR38366.1"/>
    <property type="molecule type" value="Genomic_DNA"/>
</dbReference>
<comment type="caution">
    <text evidence="1">The sequence shown here is derived from an EMBL/GenBank/DDBJ whole genome shotgun (WGS) entry which is preliminary data.</text>
</comment>